<feature type="transmembrane region" description="Helical" evidence="1">
    <location>
        <begin position="39"/>
        <end position="57"/>
    </location>
</feature>
<proteinExistence type="predicted"/>
<organism evidence="2">
    <name type="scientific">Ganoderma boninense</name>
    <dbReference type="NCBI Taxonomy" id="34458"/>
    <lineage>
        <taxon>Eukaryota</taxon>
        <taxon>Fungi</taxon>
        <taxon>Dikarya</taxon>
        <taxon>Basidiomycota</taxon>
        <taxon>Agaricomycotina</taxon>
        <taxon>Agaricomycetes</taxon>
        <taxon>Polyporales</taxon>
        <taxon>Polyporaceae</taxon>
        <taxon>Ganoderma</taxon>
    </lineage>
</organism>
<evidence type="ECO:0000256" key="1">
    <source>
        <dbReference type="SAM" id="Phobius"/>
    </source>
</evidence>
<sequence length="153" mass="16422">MRVMLYNGSVYYITIIGVNVLNVVLQAVPNIYLLPDADVAASVTIPLTTVLISRFILDLQQAAGRTAATPSAPSQVTSLDFATMEHGSSATSRGPGTLAAFITSMGTDVHMGLYDDEGGTEDVWPRGHGDRHGDRDEIAMVDMRVGLERDRNA</sequence>
<gene>
    <name evidence="2" type="primary">I1RDS9</name>
</gene>
<name>A0A5K1JZ36_9APHY</name>
<feature type="transmembrane region" description="Helical" evidence="1">
    <location>
        <begin position="12"/>
        <end position="33"/>
    </location>
</feature>
<keyword evidence="1" id="KW-0472">Membrane</keyword>
<protein>
    <submittedName>
        <fullName evidence="2">Zn(2)-C6 fungal-type domain-containing protein</fullName>
    </submittedName>
</protein>
<evidence type="ECO:0000313" key="2">
    <source>
        <dbReference type="EMBL" id="VWO96667.1"/>
    </source>
</evidence>
<dbReference type="EMBL" id="LR725821">
    <property type="protein sequence ID" value="VWO96667.1"/>
    <property type="molecule type" value="Genomic_DNA"/>
</dbReference>
<reference evidence="2" key="1">
    <citation type="submission" date="2019-10" db="EMBL/GenBank/DDBJ databases">
        <authorList>
            <person name="Nor Muhammad N."/>
        </authorList>
    </citation>
    <scope>NUCLEOTIDE SEQUENCE</scope>
</reference>
<dbReference type="AlphaFoldDB" id="A0A5K1JZ36"/>
<keyword evidence="1" id="KW-1133">Transmembrane helix</keyword>
<keyword evidence="1" id="KW-0812">Transmembrane</keyword>
<accession>A0A5K1JZ36</accession>